<name>S9QST2_CYSF2</name>
<dbReference type="RefSeq" id="WP_002625611.1">
    <property type="nucleotide sequence ID" value="NZ_ANAH02000015.1"/>
</dbReference>
<evidence type="ECO:0000313" key="3">
    <source>
        <dbReference type="Proteomes" id="UP000011682"/>
    </source>
</evidence>
<reference evidence="2" key="1">
    <citation type="submission" date="2013-05" db="EMBL/GenBank/DDBJ databases">
        <title>Genome assembly of Cystobacter fuscus DSM 2262.</title>
        <authorList>
            <person name="Sharma G."/>
            <person name="Khatri I."/>
            <person name="Kaur C."/>
            <person name="Mayilraj S."/>
            <person name="Subramanian S."/>
        </authorList>
    </citation>
    <scope>NUCLEOTIDE SEQUENCE [LARGE SCALE GENOMIC DNA]</scope>
    <source>
        <strain evidence="2">DSM 2262</strain>
    </source>
</reference>
<sequence>MAKRYFDLFEDVHVPGRWHLDEPVDQRGQKLGNGLFRRGEPAHIEGRLRIPLYFPGKALDFSLAGTSIPVVHARVAAVFAELAPDDVQLIPVEVEGQSEPYFLLNITRVVKCIDDEASDEVRYVTPEHDLPDQLGEYRSVIGMRIDSSKVGNAQVFRTWGWVAIVVSEALKEALESVSATGTKFTEVTGPSSISAEERTRDRKIRELLETATTAREAAWRTLGSLDKEVFMPIAMSGSWPGHRQLWSVIRREAGRTLLVTHGLSDPFIERLESSVGFGLELALEVDAAVKDISKGWPLLLLDRVADEVAEHEQVRESAKAGLFSMEVSGKGLPKSLVTEEGRVAVLLGVESRTLPGHFSTPYGEVKLITVKALLPSELAYLLEHGADGQAQLARRFVESGEEHLSRLRRKPVA</sequence>
<dbReference type="Pfam" id="PF07791">
    <property type="entry name" value="Imm11"/>
    <property type="match status" value="1"/>
</dbReference>
<evidence type="ECO:0000259" key="1">
    <source>
        <dbReference type="Pfam" id="PF07791"/>
    </source>
</evidence>
<feature type="domain" description="Immunity MXAN-0049 protein" evidence="1">
    <location>
        <begin position="65"/>
        <end position="187"/>
    </location>
</feature>
<comment type="caution">
    <text evidence="2">The sequence shown here is derived from an EMBL/GenBank/DDBJ whole genome shotgun (WGS) entry which is preliminary data.</text>
</comment>
<evidence type="ECO:0000313" key="2">
    <source>
        <dbReference type="EMBL" id="EPX59698.1"/>
    </source>
</evidence>
<protein>
    <recommendedName>
        <fullName evidence="1">Immunity MXAN-0049 protein domain-containing protein</fullName>
    </recommendedName>
</protein>
<dbReference type="SUPFAM" id="SSF103359">
    <property type="entry name" value="Suppressor of Fused, N-terminal domain"/>
    <property type="match status" value="1"/>
</dbReference>
<dbReference type="InterPro" id="IPR037181">
    <property type="entry name" value="SUFU_N"/>
</dbReference>
<dbReference type="OrthoDB" id="5509251at2"/>
<gene>
    <name evidence="2" type="ORF">D187_002442</name>
</gene>
<accession>S9QST2</accession>
<dbReference type="EMBL" id="ANAH02000015">
    <property type="protein sequence ID" value="EPX59698.1"/>
    <property type="molecule type" value="Genomic_DNA"/>
</dbReference>
<organism evidence="2 3">
    <name type="scientific">Cystobacter fuscus (strain ATCC 25194 / DSM 2262 / NBRC 100088 / M29)</name>
    <dbReference type="NCBI Taxonomy" id="1242864"/>
    <lineage>
        <taxon>Bacteria</taxon>
        <taxon>Pseudomonadati</taxon>
        <taxon>Myxococcota</taxon>
        <taxon>Myxococcia</taxon>
        <taxon>Myxococcales</taxon>
        <taxon>Cystobacterineae</taxon>
        <taxon>Archangiaceae</taxon>
        <taxon>Cystobacter</taxon>
    </lineage>
</organism>
<dbReference type="eggNOG" id="ENOG50325K7">
    <property type="taxonomic scope" value="Bacteria"/>
</dbReference>
<dbReference type="AlphaFoldDB" id="S9QST2"/>
<keyword evidence="3" id="KW-1185">Reference proteome</keyword>
<dbReference type="InterPro" id="IPR012433">
    <property type="entry name" value="Imm11"/>
</dbReference>
<proteinExistence type="predicted"/>
<dbReference type="Proteomes" id="UP000011682">
    <property type="component" value="Unassembled WGS sequence"/>
</dbReference>